<dbReference type="EMBL" id="ML976084">
    <property type="protein sequence ID" value="KAF1939306.1"/>
    <property type="molecule type" value="Genomic_DNA"/>
</dbReference>
<organism evidence="1 2">
    <name type="scientific">Clathrospora elynae</name>
    <dbReference type="NCBI Taxonomy" id="706981"/>
    <lineage>
        <taxon>Eukaryota</taxon>
        <taxon>Fungi</taxon>
        <taxon>Dikarya</taxon>
        <taxon>Ascomycota</taxon>
        <taxon>Pezizomycotina</taxon>
        <taxon>Dothideomycetes</taxon>
        <taxon>Pleosporomycetidae</taxon>
        <taxon>Pleosporales</taxon>
        <taxon>Diademaceae</taxon>
        <taxon>Clathrospora</taxon>
    </lineage>
</organism>
<dbReference type="OrthoDB" id="10263401at2759"/>
<keyword evidence="2" id="KW-1185">Reference proteome</keyword>
<sequence>MQIEDSPRLRNTVTIFAIIVVVEMRYKRQNPVISSHNVLHYETEARIIARFEATSRLITRYRKHTPKIAASAFLMQAFLAPADFEALLECEHATTPSNDVKIAKKSSSILSISAPESVEVALCYAWIDGRTNALDDNWRTVRYTPRRAKSIWS</sequence>
<dbReference type="Proteomes" id="UP000800038">
    <property type="component" value="Unassembled WGS sequence"/>
</dbReference>
<evidence type="ECO:0000313" key="1">
    <source>
        <dbReference type="EMBL" id="KAF1939306.1"/>
    </source>
</evidence>
<dbReference type="AlphaFoldDB" id="A0A6A5SL86"/>
<proteinExistence type="predicted"/>
<name>A0A6A5SL86_9PLEO</name>
<gene>
    <name evidence="1" type="ORF">EJ02DRAFT_424955</name>
</gene>
<reference evidence="1" key="1">
    <citation type="journal article" date="2020" name="Stud. Mycol.">
        <title>101 Dothideomycetes genomes: a test case for predicting lifestyles and emergence of pathogens.</title>
        <authorList>
            <person name="Haridas S."/>
            <person name="Albert R."/>
            <person name="Binder M."/>
            <person name="Bloem J."/>
            <person name="Labutti K."/>
            <person name="Salamov A."/>
            <person name="Andreopoulos B."/>
            <person name="Baker S."/>
            <person name="Barry K."/>
            <person name="Bills G."/>
            <person name="Bluhm B."/>
            <person name="Cannon C."/>
            <person name="Castanera R."/>
            <person name="Culley D."/>
            <person name="Daum C."/>
            <person name="Ezra D."/>
            <person name="Gonzalez J."/>
            <person name="Henrissat B."/>
            <person name="Kuo A."/>
            <person name="Liang C."/>
            <person name="Lipzen A."/>
            <person name="Lutzoni F."/>
            <person name="Magnuson J."/>
            <person name="Mondo S."/>
            <person name="Nolan M."/>
            <person name="Ohm R."/>
            <person name="Pangilinan J."/>
            <person name="Park H.-J."/>
            <person name="Ramirez L."/>
            <person name="Alfaro M."/>
            <person name="Sun H."/>
            <person name="Tritt A."/>
            <person name="Yoshinaga Y."/>
            <person name="Zwiers L.-H."/>
            <person name="Turgeon B."/>
            <person name="Goodwin S."/>
            <person name="Spatafora J."/>
            <person name="Crous P."/>
            <person name="Grigoriev I."/>
        </authorList>
    </citation>
    <scope>NUCLEOTIDE SEQUENCE</scope>
    <source>
        <strain evidence="1">CBS 161.51</strain>
    </source>
</reference>
<evidence type="ECO:0000313" key="2">
    <source>
        <dbReference type="Proteomes" id="UP000800038"/>
    </source>
</evidence>
<accession>A0A6A5SL86</accession>
<protein>
    <submittedName>
        <fullName evidence="1">Uncharacterized protein</fullName>
    </submittedName>
</protein>